<dbReference type="PANTHER" id="PTHR43791">
    <property type="entry name" value="PERMEASE-RELATED"/>
    <property type="match status" value="1"/>
</dbReference>
<dbReference type="GO" id="GO:0022857">
    <property type="term" value="F:transmembrane transporter activity"/>
    <property type="evidence" value="ECO:0007669"/>
    <property type="project" value="InterPro"/>
</dbReference>
<feature type="transmembrane region" description="Helical" evidence="6">
    <location>
        <begin position="433"/>
        <end position="454"/>
    </location>
</feature>
<organism evidence="7 8">
    <name type="scientific">Aspergillus vadensis (strain CBS 113365 / IMI 142717 / IBT 24658)</name>
    <dbReference type="NCBI Taxonomy" id="1448311"/>
    <lineage>
        <taxon>Eukaryota</taxon>
        <taxon>Fungi</taxon>
        <taxon>Dikarya</taxon>
        <taxon>Ascomycota</taxon>
        <taxon>Pezizomycotina</taxon>
        <taxon>Eurotiomycetes</taxon>
        <taxon>Eurotiomycetidae</taxon>
        <taxon>Eurotiales</taxon>
        <taxon>Aspergillaceae</taxon>
        <taxon>Aspergillus</taxon>
        <taxon>Aspergillus subgen. Circumdati</taxon>
    </lineage>
</organism>
<feature type="transmembrane region" description="Helical" evidence="6">
    <location>
        <begin position="398"/>
        <end position="421"/>
    </location>
</feature>
<evidence type="ECO:0000256" key="5">
    <source>
        <dbReference type="ARBA" id="ARBA00023136"/>
    </source>
</evidence>
<evidence type="ECO:0000256" key="3">
    <source>
        <dbReference type="ARBA" id="ARBA00022692"/>
    </source>
</evidence>
<keyword evidence="5 6" id="KW-0472">Membrane</keyword>
<keyword evidence="3 6" id="KW-0812">Transmembrane</keyword>
<dbReference type="GO" id="GO:0016020">
    <property type="term" value="C:membrane"/>
    <property type="evidence" value="ECO:0007669"/>
    <property type="project" value="UniProtKB-SubCell"/>
</dbReference>
<feature type="transmembrane region" description="Helical" evidence="6">
    <location>
        <begin position="466"/>
        <end position="486"/>
    </location>
</feature>
<sequence length="535" mass="58945">MARNHANAAPEKPVEDKVESELRQLETADDTQFYNFDPEIERKVVRKLDCVILPLMVLVYFFQYLDKQTINQAAVFGLRSDLKLTGQEFSWAVSLFYLGQLCSEYPAAIMLSRFPITIYVGVTIVIWGGVNMCLAAVHNFAGLAAVRFFLGFSEGKTHSHTLPLPSLTIPLGTVSPAFIIITSIWYKRKEHPIRVATWVSMNGIANIIGALMMYGIGKGNMSLAPWRSLFLICGGLTSATGLLFIFLMPRDTTTAWFLNPQEREVATQRMAIDRATRDHAVFSKAQLKEALSSPMTWIYCLMGICITLTTPIMKVLTHSLPTPKYSSTVIHGFGYSTYKTMLVGTPAGAFNFITVWIGAIIPRILPGTRVYTAIGLSIVPLLGSILLMTLPYSGGADWGIVVATWLGGCSSSLISSAASIIASNVKGNTKKSIVSTAFFVAYCVGCIVSPQAWTEDDAPRYTKGCILSIAAMACLILTFFVYVFMVKTLNRRRDRKASEGYFEYIVDRGDGSGRIGVSVDSDHTDVEDKAFRYTI</sequence>
<proteinExistence type="predicted"/>
<dbReference type="InterPro" id="IPR036259">
    <property type="entry name" value="MFS_trans_sf"/>
</dbReference>
<dbReference type="RefSeq" id="XP_025565559.1">
    <property type="nucleotide sequence ID" value="XM_025712004.1"/>
</dbReference>
<dbReference type="Gene3D" id="1.20.1250.20">
    <property type="entry name" value="MFS general substrate transporter like domains"/>
    <property type="match status" value="1"/>
</dbReference>
<name>A0A319BG89_ASPVC</name>
<evidence type="ECO:0000313" key="8">
    <source>
        <dbReference type="Proteomes" id="UP000248405"/>
    </source>
</evidence>
<dbReference type="PANTHER" id="PTHR43791:SF103">
    <property type="entry name" value="MAJOR FACILITATOR SUPERFAMILY (MFS) PROFILE DOMAIN-CONTAINING PROTEIN-RELATED"/>
    <property type="match status" value="1"/>
</dbReference>
<dbReference type="SUPFAM" id="SSF103473">
    <property type="entry name" value="MFS general substrate transporter"/>
    <property type="match status" value="1"/>
</dbReference>
<dbReference type="AlphaFoldDB" id="A0A319BG89"/>
<dbReference type="Pfam" id="PF07690">
    <property type="entry name" value="MFS_1"/>
    <property type="match status" value="2"/>
</dbReference>
<dbReference type="GeneID" id="37216596"/>
<keyword evidence="4 6" id="KW-1133">Transmembrane helix</keyword>
<evidence type="ECO:0000256" key="6">
    <source>
        <dbReference type="SAM" id="Phobius"/>
    </source>
</evidence>
<dbReference type="Proteomes" id="UP000248405">
    <property type="component" value="Unassembled WGS sequence"/>
</dbReference>
<feature type="transmembrane region" description="Helical" evidence="6">
    <location>
        <begin position="166"/>
        <end position="186"/>
    </location>
</feature>
<feature type="transmembrane region" description="Helical" evidence="6">
    <location>
        <begin position="229"/>
        <end position="248"/>
    </location>
</feature>
<keyword evidence="8" id="KW-1185">Reference proteome</keyword>
<evidence type="ECO:0000256" key="2">
    <source>
        <dbReference type="ARBA" id="ARBA00022448"/>
    </source>
</evidence>
<protein>
    <submittedName>
        <fullName evidence="7">MFS general substrate transporter</fullName>
    </submittedName>
</protein>
<evidence type="ECO:0000256" key="4">
    <source>
        <dbReference type="ARBA" id="ARBA00022989"/>
    </source>
</evidence>
<dbReference type="InterPro" id="IPR011701">
    <property type="entry name" value="MFS"/>
</dbReference>
<dbReference type="EMBL" id="KZ821618">
    <property type="protein sequence ID" value="PYH71765.1"/>
    <property type="molecule type" value="Genomic_DNA"/>
</dbReference>
<keyword evidence="2" id="KW-0813">Transport</keyword>
<feature type="transmembrane region" description="Helical" evidence="6">
    <location>
        <begin position="370"/>
        <end position="392"/>
    </location>
</feature>
<feature type="transmembrane region" description="Helical" evidence="6">
    <location>
        <begin position="198"/>
        <end position="217"/>
    </location>
</feature>
<evidence type="ECO:0000313" key="7">
    <source>
        <dbReference type="EMBL" id="PYH71765.1"/>
    </source>
</evidence>
<gene>
    <name evidence="7" type="ORF">BO88DRAFT_478568</name>
</gene>
<feature type="transmembrane region" description="Helical" evidence="6">
    <location>
        <begin position="336"/>
        <end position="358"/>
    </location>
</feature>
<accession>A0A319BG89</accession>
<feature type="transmembrane region" description="Helical" evidence="6">
    <location>
        <begin position="296"/>
        <end position="316"/>
    </location>
</feature>
<comment type="subcellular location">
    <subcellularLocation>
        <location evidence="1">Membrane</location>
        <topology evidence="1">Multi-pass membrane protein</topology>
    </subcellularLocation>
</comment>
<reference evidence="7" key="1">
    <citation type="submission" date="2016-12" db="EMBL/GenBank/DDBJ databases">
        <title>The genomes of Aspergillus section Nigri reveals drivers in fungal speciation.</title>
        <authorList>
            <consortium name="DOE Joint Genome Institute"/>
            <person name="Vesth T.C."/>
            <person name="Nybo J."/>
            <person name="Theobald S."/>
            <person name="Brandl J."/>
            <person name="Frisvad J.C."/>
            <person name="Nielsen K.F."/>
            <person name="Lyhne E.K."/>
            <person name="Kogle M.E."/>
            <person name="Kuo A."/>
            <person name="Riley R."/>
            <person name="Clum A."/>
            <person name="Nolan M."/>
            <person name="Lipzen A."/>
            <person name="Salamov A."/>
            <person name="Henrissat B."/>
            <person name="Wiebenga A."/>
            <person name="De Vries R.P."/>
            <person name="Grigoriev I.V."/>
            <person name="Mortensen U.H."/>
            <person name="Andersen M.R."/>
            <person name="Baker S.E."/>
        </authorList>
    </citation>
    <scope>NUCLEOTIDE SEQUENCE [LARGE SCALE GENOMIC DNA]</scope>
    <source>
        <strain evidence="7">CBS 113365</strain>
    </source>
</reference>
<feature type="transmembrane region" description="Helical" evidence="6">
    <location>
        <begin position="118"/>
        <end position="146"/>
    </location>
</feature>
<evidence type="ECO:0000256" key="1">
    <source>
        <dbReference type="ARBA" id="ARBA00004141"/>
    </source>
</evidence>
<dbReference type="OrthoDB" id="6730379at2759"/>